<evidence type="ECO:0000256" key="1">
    <source>
        <dbReference type="ARBA" id="ARBA00004651"/>
    </source>
</evidence>
<feature type="transmembrane region" description="Helical" evidence="10">
    <location>
        <begin position="96"/>
        <end position="118"/>
    </location>
</feature>
<proteinExistence type="predicted"/>
<dbReference type="PANTHER" id="PTHR32502:SF8">
    <property type="entry name" value="N-ACETYLGALACTOSAMINE PERMEASE IIC COMPONENT 1"/>
    <property type="match status" value="1"/>
</dbReference>
<accession>A0ABD7BV10</accession>
<reference evidence="11 12" key="1">
    <citation type="submission" date="2020-03" db="EMBL/GenBank/DDBJ databases">
        <title>Complete genome sequence of Lactobacillus paracasei strain NFFJ04, isolated from animal feed.</title>
        <authorList>
            <person name="Jung J.Y."/>
        </authorList>
    </citation>
    <scope>NUCLEOTIDE SEQUENCE [LARGE SCALE GENOMIC DNA]</scope>
    <source>
        <strain evidence="11 12">NFFJ04</strain>
    </source>
</reference>
<dbReference type="InterPro" id="IPR004700">
    <property type="entry name" value="PTS_IIC_man"/>
</dbReference>
<dbReference type="PROSITE" id="PS51106">
    <property type="entry name" value="PTS_EIIC_TYPE_4"/>
    <property type="match status" value="1"/>
</dbReference>
<name>A0ABD7BV10_LACPA</name>
<evidence type="ECO:0000256" key="10">
    <source>
        <dbReference type="SAM" id="Phobius"/>
    </source>
</evidence>
<evidence type="ECO:0000256" key="8">
    <source>
        <dbReference type="ARBA" id="ARBA00023136"/>
    </source>
</evidence>
<evidence type="ECO:0000313" key="12">
    <source>
        <dbReference type="Proteomes" id="UP000593972"/>
    </source>
</evidence>
<feature type="region of interest" description="Disordered" evidence="9">
    <location>
        <begin position="254"/>
        <end position="284"/>
    </location>
</feature>
<protein>
    <submittedName>
        <fullName evidence="11">PTS sugar transporter subunit IIC</fullName>
    </submittedName>
</protein>
<organism evidence="11 12">
    <name type="scientific">Lacticaseibacillus paracasei</name>
    <name type="common">Lactobacillus paracasei</name>
    <dbReference type="NCBI Taxonomy" id="1597"/>
    <lineage>
        <taxon>Bacteria</taxon>
        <taxon>Bacillati</taxon>
        <taxon>Bacillota</taxon>
        <taxon>Bacilli</taxon>
        <taxon>Lactobacillales</taxon>
        <taxon>Lactobacillaceae</taxon>
        <taxon>Lacticaseibacillus</taxon>
    </lineage>
</organism>
<keyword evidence="3" id="KW-1003">Cell membrane</keyword>
<feature type="transmembrane region" description="Helical" evidence="10">
    <location>
        <begin position="139"/>
        <end position="160"/>
    </location>
</feature>
<sequence>MFLKALLIGIISIIAMLDSRMLGRSNLERPLIVSTLVGIVLGNVTKGLMVGASLELISMGLVNVGAAVATDMVLGSIIATSFAILSNTNAQTALTVAIPIAVFGQLLGIVVRMAMATLSHMAEADINKGKFNRALSYHIVWGNVFYSLMYFIPTFLAIYFGTGVVDRIVKVIPTWLTNGLTLSSKILPAFGFALLMSTMLSKKNAIYLFLGFFITAYANLSVTAIAIFAVILALIVNEFLPKSGKNEKVVAATTENTVTSSSDDKNDGKGSGGDDDDDDDLEEL</sequence>
<keyword evidence="8 10" id="KW-0472">Membrane</keyword>
<evidence type="ECO:0000313" key="11">
    <source>
        <dbReference type="EMBL" id="QOP56525.1"/>
    </source>
</evidence>
<keyword evidence="5" id="KW-0598">Phosphotransferase system</keyword>
<gene>
    <name evidence="11" type="ORF">HCJ88_12490</name>
</gene>
<evidence type="ECO:0000256" key="4">
    <source>
        <dbReference type="ARBA" id="ARBA00022597"/>
    </source>
</evidence>
<dbReference type="Proteomes" id="UP000593972">
    <property type="component" value="Chromosome"/>
</dbReference>
<evidence type="ECO:0000256" key="5">
    <source>
        <dbReference type="ARBA" id="ARBA00022683"/>
    </source>
</evidence>
<keyword evidence="6 10" id="KW-0812">Transmembrane</keyword>
<dbReference type="GO" id="GO:0005886">
    <property type="term" value="C:plasma membrane"/>
    <property type="evidence" value="ECO:0007669"/>
    <property type="project" value="UniProtKB-SubCell"/>
</dbReference>
<dbReference type="RefSeq" id="WP_193137177.1">
    <property type="nucleotide sequence ID" value="NZ_CP050500.1"/>
</dbReference>
<dbReference type="AlphaFoldDB" id="A0ABD7BV10"/>
<feature type="transmembrane region" description="Helical" evidence="10">
    <location>
        <begin position="31"/>
        <end position="49"/>
    </location>
</feature>
<comment type="subcellular location">
    <subcellularLocation>
        <location evidence="1">Cell membrane</location>
        <topology evidence="1">Multi-pass membrane protein</topology>
    </subcellularLocation>
</comment>
<feature type="transmembrane region" description="Helical" evidence="10">
    <location>
        <begin position="172"/>
        <end position="195"/>
    </location>
</feature>
<evidence type="ECO:0000256" key="7">
    <source>
        <dbReference type="ARBA" id="ARBA00022989"/>
    </source>
</evidence>
<evidence type="ECO:0000256" key="9">
    <source>
        <dbReference type="SAM" id="MobiDB-lite"/>
    </source>
</evidence>
<dbReference type="InterPro" id="IPR050303">
    <property type="entry name" value="GatZ_KbaZ_carbometab"/>
</dbReference>
<feature type="compositionally biased region" description="Acidic residues" evidence="9">
    <location>
        <begin position="273"/>
        <end position="284"/>
    </location>
</feature>
<dbReference type="Pfam" id="PF03609">
    <property type="entry name" value="EII-Sor"/>
    <property type="match status" value="1"/>
</dbReference>
<dbReference type="GO" id="GO:0009401">
    <property type="term" value="P:phosphoenolpyruvate-dependent sugar phosphotransferase system"/>
    <property type="evidence" value="ECO:0007669"/>
    <property type="project" value="UniProtKB-KW"/>
</dbReference>
<evidence type="ECO:0000256" key="6">
    <source>
        <dbReference type="ARBA" id="ARBA00022692"/>
    </source>
</evidence>
<keyword evidence="4 11" id="KW-0762">Sugar transport</keyword>
<keyword evidence="7 10" id="KW-1133">Transmembrane helix</keyword>
<feature type="transmembrane region" description="Helical" evidence="10">
    <location>
        <begin position="61"/>
        <end position="84"/>
    </location>
</feature>
<dbReference type="EMBL" id="CP050500">
    <property type="protein sequence ID" value="QOP56525.1"/>
    <property type="molecule type" value="Genomic_DNA"/>
</dbReference>
<dbReference type="PANTHER" id="PTHR32502">
    <property type="entry name" value="N-ACETYLGALACTOSAMINE PERMEASE II COMPONENT-RELATED"/>
    <property type="match status" value="1"/>
</dbReference>
<keyword evidence="2" id="KW-0813">Transport</keyword>
<feature type="transmembrane region" description="Helical" evidence="10">
    <location>
        <begin position="207"/>
        <end position="236"/>
    </location>
</feature>
<evidence type="ECO:0000256" key="2">
    <source>
        <dbReference type="ARBA" id="ARBA00022448"/>
    </source>
</evidence>
<evidence type="ECO:0000256" key="3">
    <source>
        <dbReference type="ARBA" id="ARBA00022475"/>
    </source>
</evidence>